<keyword evidence="7" id="KW-1185">Reference proteome</keyword>
<proteinExistence type="inferred from homology"/>
<keyword evidence="6" id="KW-0732">Signal</keyword>
<feature type="compositionally biased region" description="Low complexity" evidence="5">
    <location>
        <begin position="288"/>
        <end position="303"/>
    </location>
</feature>
<feature type="chain" id="PRO_5005893775" evidence="6">
    <location>
        <begin position="33"/>
        <end position="447"/>
    </location>
</feature>
<evidence type="ECO:0000256" key="4">
    <source>
        <dbReference type="ARBA" id="ARBA00023157"/>
    </source>
</evidence>
<keyword evidence="3" id="KW-0964">Secreted</keyword>
<evidence type="ECO:0000313" key="8">
    <source>
        <dbReference type="WBParaSite" id="SMUV_0001007401-mRNA-1"/>
    </source>
</evidence>
<evidence type="ECO:0000256" key="3">
    <source>
        <dbReference type="ARBA" id="ARBA00022525"/>
    </source>
</evidence>
<evidence type="ECO:0000256" key="1">
    <source>
        <dbReference type="ARBA" id="ARBA00004613"/>
    </source>
</evidence>
<dbReference type="Pfam" id="PF14704">
    <property type="entry name" value="DERM"/>
    <property type="match status" value="1"/>
</dbReference>
<evidence type="ECO:0000256" key="6">
    <source>
        <dbReference type="SAM" id="SignalP"/>
    </source>
</evidence>
<dbReference type="AlphaFoldDB" id="A0A0N5AYM8"/>
<dbReference type="Proteomes" id="UP000046393">
    <property type="component" value="Unplaced"/>
</dbReference>
<feature type="region of interest" description="Disordered" evidence="5">
    <location>
        <begin position="268"/>
        <end position="303"/>
    </location>
</feature>
<evidence type="ECO:0000256" key="5">
    <source>
        <dbReference type="SAM" id="MobiDB-lite"/>
    </source>
</evidence>
<sequence length="447" mass="50423">MISIIADISMLLKLLTCILYFLLNAVISKCSTEDTFGRSLFQCPNGYFLSKFNTAFDGSERFYRFSCTKFHILNSIDEYCTMSDEASTADEDIYLSCGSDQYTAGIEILEHPSDGTANWKLLCCHSDSIKIRSNDCIDTKFINDLRRSSSFSSGTQIIRKWQAMTENNDLRWWLQLCPVDIAAKKQSFDNAQPIRARRQLPKSWTQTRFAPMEYFPAYMGQTEPAINEEKYLEHKRLKMIKKIDHMQNFYSPEMPSARHTGAPQIYTSTSKATKKTDEPNEDKTAFITESATSTTPSSLTTTKASGYRAEDTAADYYDLYDDNFDRAKHEGKGGFLSGVSDLLQNLQDGLSLAQAVIPSNKVPVHATKAAGPSMMMSRDDNHLSIGIQDDRPNKHFDSMIKIQKYGPNPQRPTESLTTVQPTTLKLGDPSAIQQMLQFFGLCKGHEL</sequence>
<keyword evidence="4" id="KW-1015">Disulfide bond</keyword>
<organism evidence="7 8">
    <name type="scientific">Syphacia muris</name>
    <dbReference type="NCBI Taxonomy" id="451379"/>
    <lineage>
        <taxon>Eukaryota</taxon>
        <taxon>Metazoa</taxon>
        <taxon>Ecdysozoa</taxon>
        <taxon>Nematoda</taxon>
        <taxon>Chromadorea</taxon>
        <taxon>Rhabditida</taxon>
        <taxon>Spirurina</taxon>
        <taxon>Oxyuridomorpha</taxon>
        <taxon>Oxyuroidea</taxon>
        <taxon>Oxyuridae</taxon>
        <taxon>Syphacia</taxon>
    </lineage>
</organism>
<comment type="similarity">
    <text evidence="2">Belongs to the dermatopontin family.</text>
</comment>
<dbReference type="GO" id="GO:0005576">
    <property type="term" value="C:extracellular region"/>
    <property type="evidence" value="ECO:0007669"/>
    <property type="project" value="UniProtKB-SubCell"/>
</dbReference>
<dbReference type="InterPro" id="IPR026645">
    <property type="entry name" value="Dermatopontin"/>
</dbReference>
<dbReference type="WBParaSite" id="SMUV_0001007401-mRNA-1">
    <property type="protein sequence ID" value="SMUV_0001007401-mRNA-1"/>
    <property type="gene ID" value="SMUV_0001007401"/>
</dbReference>
<accession>A0A0N5AYM8</accession>
<comment type="subcellular location">
    <subcellularLocation>
        <location evidence="1">Secreted</location>
    </subcellularLocation>
</comment>
<feature type="compositionally biased region" description="Basic and acidic residues" evidence="5">
    <location>
        <begin position="274"/>
        <end position="284"/>
    </location>
</feature>
<evidence type="ECO:0000256" key="2">
    <source>
        <dbReference type="ARBA" id="ARBA00008712"/>
    </source>
</evidence>
<evidence type="ECO:0000313" key="7">
    <source>
        <dbReference type="Proteomes" id="UP000046393"/>
    </source>
</evidence>
<feature type="signal peptide" evidence="6">
    <location>
        <begin position="1"/>
        <end position="32"/>
    </location>
</feature>
<name>A0A0N5AYM8_9BILA</name>
<reference evidence="8" key="1">
    <citation type="submission" date="2017-02" db="UniProtKB">
        <authorList>
            <consortium name="WormBaseParasite"/>
        </authorList>
    </citation>
    <scope>IDENTIFICATION</scope>
</reference>
<protein>
    <submittedName>
        <fullName evidence="8">Ricin B-type lectin domain-containing protein</fullName>
    </submittedName>
</protein>